<gene>
    <name evidence="2" type="ORF">NIES80_21250</name>
</gene>
<name>A0A480AH58_9CYAN</name>
<feature type="compositionally biased region" description="Basic residues" evidence="1">
    <location>
        <begin position="101"/>
        <end position="128"/>
    </location>
</feature>
<feature type="region of interest" description="Disordered" evidence="1">
    <location>
        <begin position="83"/>
        <end position="128"/>
    </location>
</feature>
<dbReference type="Proteomes" id="UP000299367">
    <property type="component" value="Unassembled WGS sequence"/>
</dbReference>
<accession>A0A480AH58</accession>
<evidence type="ECO:0000256" key="1">
    <source>
        <dbReference type="SAM" id="MobiDB-lite"/>
    </source>
</evidence>
<evidence type="ECO:0000313" key="3">
    <source>
        <dbReference type="Proteomes" id="UP000299367"/>
    </source>
</evidence>
<dbReference type="EMBL" id="BJCF01000020">
    <property type="protein sequence ID" value="GCL42421.1"/>
    <property type="molecule type" value="Genomic_DNA"/>
</dbReference>
<evidence type="ECO:0000313" key="2">
    <source>
        <dbReference type="EMBL" id="GCL42421.1"/>
    </source>
</evidence>
<feature type="compositionally biased region" description="Low complexity" evidence="1">
    <location>
        <begin position="83"/>
        <end position="95"/>
    </location>
</feature>
<reference evidence="3" key="1">
    <citation type="submission" date="2019-02" db="EMBL/GenBank/DDBJ databases">
        <title>Draft genome sequence of Dolichospermum planctonicum NIES-80.</title>
        <authorList>
            <person name="Yamaguchi H."/>
            <person name="Suzuki S."/>
            <person name="Kawachi M."/>
        </authorList>
    </citation>
    <scope>NUCLEOTIDE SEQUENCE [LARGE SCALE GENOMIC DNA]</scope>
    <source>
        <strain evidence="3">NIES-80</strain>
    </source>
</reference>
<proteinExistence type="predicted"/>
<dbReference type="AlphaFoldDB" id="A0A480AH58"/>
<organism evidence="2 3">
    <name type="scientific">Dolichospermum planctonicum</name>
    <dbReference type="NCBI Taxonomy" id="136072"/>
    <lineage>
        <taxon>Bacteria</taxon>
        <taxon>Bacillati</taxon>
        <taxon>Cyanobacteriota</taxon>
        <taxon>Cyanophyceae</taxon>
        <taxon>Nostocales</taxon>
        <taxon>Aphanizomenonaceae</taxon>
        <taxon>Dolichospermum</taxon>
    </lineage>
</organism>
<comment type="caution">
    <text evidence="2">The sequence shown here is derived from an EMBL/GenBank/DDBJ whole genome shotgun (WGS) entry which is preliminary data.</text>
</comment>
<protein>
    <submittedName>
        <fullName evidence="2">Uncharacterized protein</fullName>
    </submittedName>
</protein>
<sequence length="128" mass="14788">MKIQFVVPVSLLILVSGSFIDVKNWQSSTSAIDIEKSLCSKTFHDDENCPVRVLEPETSYAFSAIKPLVPVVVDDVIDEKTKPNQIPNNINKNGQEISRTQLRRKNRRTYTRRGPRKVRKSFNRKYRP</sequence>